<dbReference type="PANTHER" id="PTHR30435">
    <property type="entry name" value="FLAGELLAR PROTEIN"/>
    <property type="match status" value="1"/>
</dbReference>
<dbReference type="OrthoDB" id="8372879at2"/>
<dbReference type="Pfam" id="PF22692">
    <property type="entry name" value="LlgE_F_G_D1"/>
    <property type="match status" value="1"/>
</dbReference>
<dbReference type="AlphaFoldDB" id="A0A1M7ZEC0"/>
<dbReference type="PANTHER" id="PTHR30435:SF1">
    <property type="entry name" value="FLAGELLAR HOOK PROTEIN FLGE"/>
    <property type="match status" value="1"/>
</dbReference>
<dbReference type="InterPro" id="IPR001444">
    <property type="entry name" value="Flag_bb_rod_N"/>
</dbReference>
<keyword evidence="10" id="KW-0966">Cell projection</keyword>
<evidence type="ECO:0000313" key="11">
    <source>
        <dbReference type="Proteomes" id="UP000186406"/>
    </source>
</evidence>
<evidence type="ECO:0000259" key="7">
    <source>
        <dbReference type="Pfam" id="PF06429"/>
    </source>
</evidence>
<dbReference type="InterPro" id="IPR037058">
    <property type="entry name" value="Falgellar_hook_FlgE_sf"/>
</dbReference>
<dbReference type="InterPro" id="IPR010930">
    <property type="entry name" value="Flg_bb/hook_C_dom"/>
</dbReference>
<dbReference type="EMBL" id="FRXO01000002">
    <property type="protein sequence ID" value="SHO63227.1"/>
    <property type="molecule type" value="Genomic_DNA"/>
</dbReference>
<dbReference type="Pfam" id="PF06429">
    <property type="entry name" value="Flg_bbr_C"/>
    <property type="match status" value="1"/>
</dbReference>
<dbReference type="Proteomes" id="UP000186406">
    <property type="component" value="Unassembled WGS sequence"/>
</dbReference>
<sequence>MSLYGVLRTSVSGMNAQSNKLGTVSDNIANSSTTGYKRASTEFSSLLLENQGTGSYNSGSVETKVRYAISDEGTRTYTTSSTDLAIGGDGFFIVADQNGTGAPVLTRAGSFVKDGATGNLVNAAGFTLLGYNLTDGSAGVINGTQGLVPVNMSSMNMMAEPTSSGAFSANLPDGDAVGATKTSSVVMYDNLGNEVLTKVEFTKTAAADATATPPTGAQWTMTLTANGTTTTQNLEFNSSGQLTTPNPATTSVEILNGNNVSVDISGLTALAGDYQPSAPFDGSPPQSVEDTVIDPDGVVYAVYEDGSRKAAFRIPLATVASPDNLQPMAGNVFTTTNDSGGIQIGTAETGAYGSIVSGALESSNVDIANELTEMIIAQRDYTANSKSFQTGTELLDVLMNLKR</sequence>
<keyword evidence="10" id="KW-0282">Flagellum</keyword>
<protein>
    <recommendedName>
        <fullName evidence="3 5">Flagellar hook protein FlgE</fullName>
    </recommendedName>
</protein>
<dbReference type="InterPro" id="IPR037925">
    <property type="entry name" value="FlgE/F/G-like"/>
</dbReference>
<evidence type="ECO:0000256" key="1">
    <source>
        <dbReference type="ARBA" id="ARBA00004117"/>
    </source>
</evidence>
<dbReference type="GO" id="GO:0005829">
    <property type="term" value="C:cytosol"/>
    <property type="evidence" value="ECO:0007669"/>
    <property type="project" value="TreeGrafter"/>
</dbReference>
<evidence type="ECO:0000256" key="4">
    <source>
        <dbReference type="ARBA" id="ARBA00023143"/>
    </source>
</evidence>
<evidence type="ECO:0000259" key="9">
    <source>
        <dbReference type="Pfam" id="PF22692"/>
    </source>
</evidence>
<dbReference type="STRING" id="1123029.SAMN02745172_01313"/>
<dbReference type="Gene3D" id="2.60.98.20">
    <property type="entry name" value="Flagellar hook protein FlgE"/>
    <property type="match status" value="1"/>
</dbReference>
<feature type="domain" description="Flagellar hook protein FlgE D2" evidence="8">
    <location>
        <begin position="174"/>
        <end position="265"/>
    </location>
</feature>
<evidence type="ECO:0000259" key="8">
    <source>
        <dbReference type="Pfam" id="PF07559"/>
    </source>
</evidence>
<keyword evidence="4 5" id="KW-0975">Bacterial flagellum</keyword>
<organism evidence="10 11">
    <name type="scientific">Pseudoxanthobacter soli DSM 19599</name>
    <dbReference type="NCBI Taxonomy" id="1123029"/>
    <lineage>
        <taxon>Bacteria</taxon>
        <taxon>Pseudomonadati</taxon>
        <taxon>Pseudomonadota</taxon>
        <taxon>Alphaproteobacteria</taxon>
        <taxon>Hyphomicrobiales</taxon>
        <taxon>Segnochrobactraceae</taxon>
        <taxon>Pseudoxanthobacter</taxon>
    </lineage>
</organism>
<dbReference type="InterPro" id="IPR020013">
    <property type="entry name" value="Flagellar_FlgE/F/G"/>
</dbReference>
<feature type="domain" description="Flagellar hook protein FlgE/F/G-like D1" evidence="9">
    <location>
        <begin position="85"/>
        <end position="130"/>
    </location>
</feature>
<comment type="function">
    <text evidence="5">A flexible structure which links the flagellar filament to the drive apparatus in the basal body.</text>
</comment>
<name>A0A1M7ZEC0_9HYPH</name>
<dbReference type="GO" id="GO:0009424">
    <property type="term" value="C:bacterial-type flagellum hook"/>
    <property type="evidence" value="ECO:0007669"/>
    <property type="project" value="TreeGrafter"/>
</dbReference>
<gene>
    <name evidence="10" type="ORF">SAMN02745172_01313</name>
</gene>
<reference evidence="10 11" key="1">
    <citation type="submission" date="2016-12" db="EMBL/GenBank/DDBJ databases">
        <authorList>
            <person name="Song W.-J."/>
            <person name="Kurnit D.M."/>
        </authorList>
    </citation>
    <scope>NUCLEOTIDE SEQUENCE [LARGE SCALE GENOMIC DNA]</scope>
    <source>
        <strain evidence="10 11">DSM 19599</strain>
    </source>
</reference>
<keyword evidence="11" id="KW-1185">Reference proteome</keyword>
<dbReference type="InterPro" id="IPR053967">
    <property type="entry name" value="LlgE_F_G-like_D1"/>
</dbReference>
<evidence type="ECO:0000256" key="2">
    <source>
        <dbReference type="ARBA" id="ARBA00009677"/>
    </source>
</evidence>
<dbReference type="Pfam" id="PF00460">
    <property type="entry name" value="Flg_bb_rod"/>
    <property type="match status" value="1"/>
</dbReference>
<dbReference type="Pfam" id="PF07559">
    <property type="entry name" value="FlgE_D2"/>
    <property type="match status" value="1"/>
</dbReference>
<dbReference type="SUPFAM" id="SSF117143">
    <property type="entry name" value="Flagellar hook protein flgE"/>
    <property type="match status" value="1"/>
</dbReference>
<comment type="subcellular location">
    <subcellularLocation>
        <location evidence="1 5">Bacterial flagellum basal body</location>
    </subcellularLocation>
</comment>
<dbReference type="InterPro" id="IPR011491">
    <property type="entry name" value="FlgE_D2"/>
</dbReference>
<dbReference type="PROSITE" id="PS00588">
    <property type="entry name" value="FLAGELLA_BB_ROD"/>
    <property type="match status" value="1"/>
</dbReference>
<dbReference type="RefSeq" id="WP_073626737.1">
    <property type="nucleotide sequence ID" value="NZ_FRXO01000002.1"/>
</dbReference>
<dbReference type="GO" id="GO:0071978">
    <property type="term" value="P:bacterial-type flagellum-dependent swarming motility"/>
    <property type="evidence" value="ECO:0007669"/>
    <property type="project" value="TreeGrafter"/>
</dbReference>
<evidence type="ECO:0000313" key="10">
    <source>
        <dbReference type="EMBL" id="SHO63227.1"/>
    </source>
</evidence>
<dbReference type="NCBIfam" id="TIGR03506">
    <property type="entry name" value="FlgEFG_subfam"/>
    <property type="match status" value="1"/>
</dbReference>
<dbReference type="GO" id="GO:0009425">
    <property type="term" value="C:bacterial-type flagellum basal body"/>
    <property type="evidence" value="ECO:0007669"/>
    <property type="project" value="UniProtKB-SubCell"/>
</dbReference>
<evidence type="ECO:0000256" key="3">
    <source>
        <dbReference type="ARBA" id="ARBA00019015"/>
    </source>
</evidence>
<evidence type="ECO:0000259" key="6">
    <source>
        <dbReference type="Pfam" id="PF00460"/>
    </source>
</evidence>
<proteinExistence type="inferred from homology"/>
<feature type="domain" description="Flagellar basal body rod protein N-terminal" evidence="6">
    <location>
        <begin position="7"/>
        <end position="37"/>
    </location>
</feature>
<keyword evidence="10" id="KW-0969">Cilium</keyword>
<feature type="domain" description="Flagellar basal-body/hook protein C-terminal" evidence="7">
    <location>
        <begin position="357"/>
        <end position="401"/>
    </location>
</feature>
<dbReference type="InterPro" id="IPR019776">
    <property type="entry name" value="Flagellar_basal_body_rod_CS"/>
</dbReference>
<evidence type="ECO:0000256" key="5">
    <source>
        <dbReference type="RuleBase" id="RU362116"/>
    </source>
</evidence>
<comment type="similarity">
    <text evidence="2 5">Belongs to the flagella basal body rod proteins family.</text>
</comment>
<accession>A0A1M7ZEC0</accession>